<gene>
    <name evidence="2" type="ORF">N7537_003016</name>
</gene>
<dbReference type="AlphaFoldDB" id="A0AAD6EIF3"/>
<evidence type="ECO:0000313" key="3">
    <source>
        <dbReference type="Proteomes" id="UP001213799"/>
    </source>
</evidence>
<feature type="compositionally biased region" description="Polar residues" evidence="1">
    <location>
        <begin position="32"/>
        <end position="42"/>
    </location>
</feature>
<dbReference type="PANTHER" id="PTHR37014">
    <property type="entry name" value="EXPRESSION LETHALITY PROTEIN HEL10, PUTATIVE (AFU_ORTHOLOGUE AFUA_1G06580)-RELATED"/>
    <property type="match status" value="1"/>
</dbReference>
<evidence type="ECO:0008006" key="4">
    <source>
        <dbReference type="Google" id="ProtNLM"/>
    </source>
</evidence>
<reference evidence="2" key="1">
    <citation type="journal article" date="2023" name="IMA Fungus">
        <title>Comparative genomic study of the Penicillium genus elucidates a diverse pangenome and 15 lateral gene transfer events.</title>
        <authorList>
            <person name="Petersen C."/>
            <person name="Sorensen T."/>
            <person name="Nielsen M.R."/>
            <person name="Sondergaard T.E."/>
            <person name="Sorensen J.L."/>
            <person name="Fitzpatrick D.A."/>
            <person name="Frisvad J.C."/>
            <person name="Nielsen K.L."/>
        </authorList>
    </citation>
    <scope>NUCLEOTIDE SEQUENCE</scope>
    <source>
        <strain evidence="2">IBT 12815</strain>
    </source>
</reference>
<comment type="caution">
    <text evidence="2">The sequence shown here is derived from an EMBL/GenBank/DDBJ whole genome shotgun (WGS) entry which is preliminary data.</text>
</comment>
<dbReference type="RefSeq" id="XP_056759069.1">
    <property type="nucleotide sequence ID" value="XM_056894074.1"/>
</dbReference>
<proteinExistence type="predicted"/>
<organism evidence="2 3">
    <name type="scientific">Penicillium hordei</name>
    <dbReference type="NCBI Taxonomy" id="40994"/>
    <lineage>
        <taxon>Eukaryota</taxon>
        <taxon>Fungi</taxon>
        <taxon>Dikarya</taxon>
        <taxon>Ascomycota</taxon>
        <taxon>Pezizomycotina</taxon>
        <taxon>Eurotiomycetes</taxon>
        <taxon>Eurotiomycetidae</taxon>
        <taxon>Eurotiales</taxon>
        <taxon>Aspergillaceae</taxon>
        <taxon>Penicillium</taxon>
    </lineage>
</organism>
<reference evidence="2" key="2">
    <citation type="submission" date="2023-01" db="EMBL/GenBank/DDBJ databases">
        <authorList>
            <person name="Petersen C."/>
        </authorList>
    </citation>
    <scope>NUCLEOTIDE SEQUENCE</scope>
    <source>
        <strain evidence="2">IBT 12815</strain>
    </source>
</reference>
<dbReference type="EMBL" id="JAQJAE010000001">
    <property type="protein sequence ID" value="KAJ5617902.1"/>
    <property type="molecule type" value="Genomic_DNA"/>
</dbReference>
<feature type="region of interest" description="Disordered" evidence="1">
    <location>
        <begin position="28"/>
        <end position="93"/>
    </location>
</feature>
<dbReference type="PANTHER" id="PTHR37014:SF10">
    <property type="entry name" value="RICH PROTEIN MS8, PUTATIVE (AFU_ORTHOLOGUE AFUA_7G05650)-RELATED"/>
    <property type="match status" value="1"/>
</dbReference>
<dbReference type="GeneID" id="81584316"/>
<evidence type="ECO:0000256" key="1">
    <source>
        <dbReference type="SAM" id="MobiDB-lite"/>
    </source>
</evidence>
<accession>A0AAD6EIF3</accession>
<dbReference type="Proteomes" id="UP001213799">
    <property type="component" value="Unassembled WGS sequence"/>
</dbReference>
<name>A0AAD6EIF3_9EURO</name>
<sequence length="222" mass="22939">MSYANGEIYGNSAEAGYFEQAHQQSSCLQQQNTYSGQQSSNVHEAPPPYTGTNLCQCGSIHPPAAPRVTQPPTSAPPYEPQQQRGENASYYDYDGPCQQAKAPHGFEGSDGEKGLGSTVVGSAAGGYAAHHMGGGKLATAGGALLGAVGMNVATHKFKQHQYQQQQPAQQPVQQTVIIPAQTNALGNGLGGGLGLGSGLGMGGGLGLGRVQRRLARRGIGMY</sequence>
<evidence type="ECO:0000313" key="2">
    <source>
        <dbReference type="EMBL" id="KAJ5617902.1"/>
    </source>
</evidence>
<protein>
    <recommendedName>
        <fullName evidence="4">Glycine zipper 2TM domain-containing protein</fullName>
    </recommendedName>
</protein>
<keyword evidence="3" id="KW-1185">Reference proteome</keyword>